<dbReference type="STRING" id="74873.A0A084VMC0"/>
<comment type="subcellular location">
    <subcellularLocation>
        <location evidence="2">Cytoplasm</location>
        <location evidence="2">Cytoskeleton</location>
        <location evidence="2">Microtubule organizing center</location>
        <location evidence="2">Centrosome</location>
    </subcellularLocation>
    <subcellularLocation>
        <location evidence="3">Cytoplasm</location>
        <location evidence="3">Perinuclear region</location>
    </subcellularLocation>
</comment>
<name>A0A084VMC0_ANOSI</name>
<dbReference type="EMBL" id="KE524975">
    <property type="protein sequence ID" value="KFB39114.1"/>
    <property type="molecule type" value="Genomic_DNA"/>
</dbReference>
<dbReference type="SUPFAM" id="SSF54001">
    <property type="entry name" value="Cysteine proteinases"/>
    <property type="match status" value="1"/>
</dbReference>
<evidence type="ECO:0000256" key="10">
    <source>
        <dbReference type="ARBA" id="ARBA00022786"/>
    </source>
</evidence>
<dbReference type="GO" id="GO:0016579">
    <property type="term" value="P:protein deubiquitination"/>
    <property type="evidence" value="ECO:0007669"/>
    <property type="project" value="InterPro"/>
</dbReference>
<keyword evidence="13" id="KW-0862">Zinc</keyword>
<dbReference type="SUPFAM" id="SSF74924">
    <property type="entry name" value="Cap-Gly domain"/>
    <property type="match status" value="1"/>
</dbReference>
<evidence type="ECO:0000256" key="8">
    <source>
        <dbReference type="ARBA" id="ARBA00022670"/>
    </source>
</evidence>
<keyword evidence="9" id="KW-0479">Metal-binding</keyword>
<dbReference type="InterPro" id="IPR038765">
    <property type="entry name" value="Papain-like_cys_pep_sf"/>
</dbReference>
<reference evidence="16 18" key="1">
    <citation type="journal article" date="2014" name="BMC Genomics">
        <title>Genome sequence of Anopheles sinensis provides insight into genetics basis of mosquito competence for malaria parasites.</title>
        <authorList>
            <person name="Zhou D."/>
            <person name="Zhang D."/>
            <person name="Ding G."/>
            <person name="Shi L."/>
            <person name="Hou Q."/>
            <person name="Ye Y."/>
            <person name="Xu Y."/>
            <person name="Zhou H."/>
            <person name="Xiong C."/>
            <person name="Li S."/>
            <person name="Yu J."/>
            <person name="Hong S."/>
            <person name="Yu X."/>
            <person name="Zou P."/>
            <person name="Chen C."/>
            <person name="Chang X."/>
            <person name="Wang W."/>
            <person name="Lv Y."/>
            <person name="Sun Y."/>
            <person name="Ma L."/>
            <person name="Shen B."/>
            <person name="Zhu C."/>
        </authorList>
    </citation>
    <scope>NUCLEOTIDE SEQUENCE [LARGE SCALE GENOMIC DNA]</scope>
</reference>
<dbReference type="EC" id="3.4.19.12" evidence="5"/>
<dbReference type="InterPro" id="IPR028889">
    <property type="entry name" value="USP"/>
</dbReference>
<evidence type="ECO:0000256" key="11">
    <source>
        <dbReference type="ARBA" id="ARBA00022801"/>
    </source>
</evidence>
<keyword evidence="8" id="KW-0645">Protease</keyword>
<feature type="compositionally biased region" description="Polar residues" evidence="14">
    <location>
        <begin position="225"/>
        <end position="240"/>
    </location>
</feature>
<evidence type="ECO:0000256" key="3">
    <source>
        <dbReference type="ARBA" id="ARBA00004556"/>
    </source>
</evidence>
<evidence type="ECO:0000259" key="15">
    <source>
        <dbReference type="PROSITE" id="PS50235"/>
    </source>
</evidence>
<dbReference type="MEROPS" id="C67.A01"/>
<dbReference type="OrthoDB" id="6287070at2759"/>
<evidence type="ECO:0000256" key="14">
    <source>
        <dbReference type="SAM" id="MobiDB-lite"/>
    </source>
</evidence>
<protein>
    <recommendedName>
        <fullName evidence="5">ubiquitinyl hydrolase 1</fullName>
        <ecNumber evidence="5">3.4.19.12</ecNumber>
    </recommendedName>
</protein>
<dbReference type="GO" id="GO:0048471">
    <property type="term" value="C:perinuclear region of cytoplasm"/>
    <property type="evidence" value="ECO:0007669"/>
    <property type="project" value="UniProtKB-SubCell"/>
</dbReference>
<evidence type="ECO:0000256" key="12">
    <source>
        <dbReference type="ARBA" id="ARBA00022807"/>
    </source>
</evidence>
<feature type="region of interest" description="Disordered" evidence="14">
    <location>
        <begin position="33"/>
        <end position="64"/>
    </location>
</feature>
<dbReference type="EMBL" id="ATLV01014585">
    <property type="status" value="NOT_ANNOTATED_CDS"/>
    <property type="molecule type" value="Genomic_DNA"/>
</dbReference>
<organism evidence="17 18">
    <name type="scientific">Anopheles sinensis</name>
    <name type="common">Mosquito</name>
    <dbReference type="NCBI Taxonomy" id="74873"/>
    <lineage>
        <taxon>Eukaryota</taxon>
        <taxon>Metazoa</taxon>
        <taxon>Ecdysozoa</taxon>
        <taxon>Arthropoda</taxon>
        <taxon>Hexapoda</taxon>
        <taxon>Insecta</taxon>
        <taxon>Pterygota</taxon>
        <taxon>Neoptera</taxon>
        <taxon>Endopterygota</taxon>
        <taxon>Diptera</taxon>
        <taxon>Nematocera</taxon>
        <taxon>Culicoidea</taxon>
        <taxon>Culicidae</taxon>
        <taxon>Anophelinae</taxon>
        <taxon>Anopheles</taxon>
    </lineage>
</organism>
<evidence type="ECO:0000256" key="13">
    <source>
        <dbReference type="ARBA" id="ARBA00022833"/>
    </source>
</evidence>
<feature type="compositionally biased region" description="Gly residues" evidence="14">
    <location>
        <begin position="49"/>
        <end position="58"/>
    </location>
</feature>
<dbReference type="InterPro" id="IPR001394">
    <property type="entry name" value="Peptidase_C19_UCH"/>
</dbReference>
<dbReference type="Proteomes" id="UP000030765">
    <property type="component" value="Unassembled WGS sequence"/>
</dbReference>
<dbReference type="VEuPathDB" id="VectorBase:ASIS015301"/>
<evidence type="ECO:0000313" key="18">
    <source>
        <dbReference type="Proteomes" id="UP000030765"/>
    </source>
</evidence>
<keyword evidence="12" id="KW-0788">Thiol protease</keyword>
<dbReference type="GO" id="GO:0005813">
    <property type="term" value="C:centrosome"/>
    <property type="evidence" value="ECO:0007669"/>
    <property type="project" value="UniProtKB-SubCell"/>
</dbReference>
<evidence type="ECO:0000256" key="4">
    <source>
        <dbReference type="ARBA" id="ARBA00009085"/>
    </source>
</evidence>
<keyword evidence="11" id="KW-0378">Hydrolase</keyword>
<keyword evidence="6" id="KW-0963">Cytoplasm</keyword>
<dbReference type="GO" id="GO:0004843">
    <property type="term" value="F:cysteine-type deubiquitinase activity"/>
    <property type="evidence" value="ECO:0007669"/>
    <property type="project" value="UniProtKB-EC"/>
</dbReference>
<dbReference type="GO" id="GO:0046872">
    <property type="term" value="F:metal ion binding"/>
    <property type="evidence" value="ECO:0007669"/>
    <property type="project" value="UniProtKB-KW"/>
</dbReference>
<dbReference type="Pfam" id="PF00443">
    <property type="entry name" value="UCH"/>
    <property type="match status" value="1"/>
</dbReference>
<evidence type="ECO:0000256" key="9">
    <source>
        <dbReference type="ARBA" id="ARBA00022723"/>
    </source>
</evidence>
<dbReference type="Gene3D" id="3.90.70.10">
    <property type="entry name" value="Cysteine proteinases"/>
    <property type="match status" value="1"/>
</dbReference>
<comment type="similarity">
    <text evidence="4">Belongs to the peptidase C19 family.</text>
</comment>
<dbReference type="InterPro" id="IPR000938">
    <property type="entry name" value="CAP-Gly_domain"/>
</dbReference>
<feature type="region of interest" description="Disordered" evidence="14">
    <location>
        <begin position="216"/>
        <end position="240"/>
    </location>
</feature>
<keyword evidence="10" id="KW-0833">Ubl conjugation pathway</keyword>
<dbReference type="PANTHER" id="PTHR11830">
    <property type="entry name" value="40S RIBOSOMAL PROTEIN S3A"/>
    <property type="match status" value="1"/>
</dbReference>
<reference evidence="17" key="2">
    <citation type="submission" date="2020-05" db="UniProtKB">
        <authorList>
            <consortium name="EnsemblMetazoa"/>
        </authorList>
    </citation>
    <scope>IDENTIFICATION</scope>
</reference>
<dbReference type="AlphaFoldDB" id="A0A084VMC0"/>
<keyword evidence="18" id="KW-1185">Reference proteome</keyword>
<dbReference type="FunFam" id="3.90.70.10:FF:000009">
    <property type="entry name" value="Putative ubiquitin carboxyl-terminal hydrolase CYLD"/>
    <property type="match status" value="1"/>
</dbReference>
<dbReference type="InterPro" id="IPR036859">
    <property type="entry name" value="CAP-Gly_dom_sf"/>
</dbReference>
<evidence type="ECO:0000313" key="16">
    <source>
        <dbReference type="EMBL" id="KFB39114.1"/>
    </source>
</evidence>
<dbReference type="PROSITE" id="PS50235">
    <property type="entry name" value="USP_3"/>
    <property type="match status" value="1"/>
</dbReference>
<dbReference type="CDD" id="cd02670">
    <property type="entry name" value="Peptidase_C19N"/>
    <property type="match status" value="1"/>
</dbReference>
<sequence>MLPEAYDKDLLDGIPTTVLDYFEDFRDDLERRFTSDEEEEINAPEGYGTSNGGHGASFGGTAASPLGRVGDNGFDNTIPGSGLLGRIGSISPESDVGCGSLAPSPLQELPNDPSLGVGSMVEVTLDPLDAAAGSMHTNGGPGEQLYHGVIRWIGVLPTGGGGGSHRNVMVGVELEEDPNHPTLELSNGTYAGIRLFKCPANRAIFVHAGQCSHDRRFQEMPPMSPSTSRTTQVSSSGSKTDTTMFGKVDCPVVKGSVPPLKILKLEELKEICGMFKGIQGHHNSCYLDATLFAMFTFTSVFDSLLFRPKEPEDNPQYEEVQRVLLEEIVNPLRKNHFVRADRVLKLRQLLDQLSSVTGLMSEEKDPEEFLNSLLAQILRADPFLKLSSGLDTFYYQLFVEKDERLNLPSVQQLFEQSFLASNIKLKEVPSCLIIQMPRFGKNFKMYPRILPSQVLDVTDIIEDSPRQCCVCGKVADYECRDCFGKMRNEGLEETAICKNCIDSVHQHNKRVNHKPVPLTVPQDFIPMAPHCEVPRLYMELFAVVCIETSHYVAFVKAASGQDAPWCFFDSMADRNGEQNGYNIPKMVPVPDLPHWLTDEGSRALHEEAVNDKMLPEHAKRLLCDAYMCMYQSTDVMMYR</sequence>
<proteinExistence type="inferred from homology"/>
<evidence type="ECO:0000313" key="17">
    <source>
        <dbReference type="EnsemblMetazoa" id="ASIC006442-PA"/>
    </source>
</evidence>
<dbReference type="GO" id="GO:0006508">
    <property type="term" value="P:proteolysis"/>
    <property type="evidence" value="ECO:0007669"/>
    <property type="project" value="UniProtKB-KW"/>
</dbReference>
<accession>A0A084VMC0</accession>
<evidence type="ECO:0000256" key="7">
    <source>
        <dbReference type="ARBA" id="ARBA00022553"/>
    </source>
</evidence>
<evidence type="ECO:0000256" key="2">
    <source>
        <dbReference type="ARBA" id="ARBA00004300"/>
    </source>
</evidence>
<feature type="domain" description="USP" evidence="15">
    <location>
        <begin position="276"/>
        <end position="633"/>
    </location>
</feature>
<gene>
    <name evidence="16" type="ORF">ZHAS_00006442</name>
</gene>
<evidence type="ECO:0000256" key="1">
    <source>
        <dbReference type="ARBA" id="ARBA00000707"/>
    </source>
</evidence>
<keyword evidence="7" id="KW-0597">Phosphoprotein</keyword>
<evidence type="ECO:0000256" key="5">
    <source>
        <dbReference type="ARBA" id="ARBA00012759"/>
    </source>
</evidence>
<comment type="catalytic activity">
    <reaction evidence="1">
        <text>Thiol-dependent hydrolysis of ester, thioester, amide, peptide and isopeptide bonds formed by the C-terminal Gly of ubiquitin (a 76-residue protein attached to proteins as an intracellular targeting signal).</text>
        <dbReference type="EC" id="3.4.19.12"/>
    </reaction>
</comment>
<evidence type="ECO:0000256" key="6">
    <source>
        <dbReference type="ARBA" id="ARBA00022490"/>
    </source>
</evidence>
<dbReference type="VEuPathDB" id="VectorBase:ASIC006442"/>
<dbReference type="SMART" id="SM01052">
    <property type="entry name" value="CAP_GLY"/>
    <property type="match status" value="1"/>
</dbReference>
<dbReference type="Gene3D" id="2.30.30.190">
    <property type="entry name" value="CAP Gly-rich-like domain"/>
    <property type="match status" value="1"/>
</dbReference>
<dbReference type="Pfam" id="PF01302">
    <property type="entry name" value="CAP_GLY"/>
    <property type="match status" value="1"/>
</dbReference>
<dbReference type="EnsemblMetazoa" id="ASIC006442-RA">
    <property type="protein sequence ID" value="ASIC006442-PA"/>
    <property type="gene ID" value="ASIC006442"/>
</dbReference>
<dbReference type="OMA" id="KDVRYFH"/>